<evidence type="ECO:0000313" key="2">
    <source>
        <dbReference type="Proteomes" id="UP000595897"/>
    </source>
</evidence>
<dbReference type="InterPro" id="IPR041088">
    <property type="entry name" value="RHH_8"/>
</dbReference>
<dbReference type="Proteomes" id="UP000595897">
    <property type="component" value="Chromosome"/>
</dbReference>
<gene>
    <name evidence="1" type="ORF">bsdtb5_19690</name>
</gene>
<dbReference type="Pfam" id="PF17723">
    <property type="entry name" value="RHH_8"/>
    <property type="match status" value="1"/>
</dbReference>
<dbReference type="InterPro" id="IPR010985">
    <property type="entry name" value="Ribbon_hlx_hlx"/>
</dbReference>
<dbReference type="AlphaFoldDB" id="A0A7R7EKY8"/>
<dbReference type="SUPFAM" id="SSF47598">
    <property type="entry name" value="Ribbon-helix-helix"/>
    <property type="match status" value="1"/>
</dbReference>
<protein>
    <submittedName>
        <fullName evidence="1">Transcriptional regulator</fullName>
    </submittedName>
</protein>
<keyword evidence="2" id="KW-1185">Reference proteome</keyword>
<dbReference type="PANTHER" id="PTHR36215:SF1">
    <property type="entry name" value="BLL4998 PROTEIN"/>
    <property type="match status" value="1"/>
</dbReference>
<accession>A0A7R7EKY8</accession>
<evidence type="ECO:0000313" key="1">
    <source>
        <dbReference type="EMBL" id="BCN30674.1"/>
    </source>
</evidence>
<sequence length="136" mass="15738">MNETNINTTEKITININTIDLGYIDLLVSEGYYSTRTEFIKSAIKKQIEKHEDDTKQLLEQRKSYGYQFSIGVGGFSKTELEKIIKNKEKKIKIIFVGLFVLSKDITLELLEQTVESIKVYGVCRCSQEIKDKYKL</sequence>
<dbReference type="RefSeq" id="WP_271715876.1">
    <property type="nucleotide sequence ID" value="NZ_AP024169.1"/>
</dbReference>
<name>A0A7R7EKY8_9FIRM</name>
<dbReference type="KEGG" id="ahb:bsdtb5_19690"/>
<dbReference type="CDD" id="cd22231">
    <property type="entry name" value="RHH_NikR_HicB-like"/>
    <property type="match status" value="1"/>
</dbReference>
<organism evidence="1 2">
    <name type="scientific">Anaeromicropila herbilytica</name>
    <dbReference type="NCBI Taxonomy" id="2785025"/>
    <lineage>
        <taxon>Bacteria</taxon>
        <taxon>Bacillati</taxon>
        <taxon>Bacillota</taxon>
        <taxon>Clostridia</taxon>
        <taxon>Lachnospirales</taxon>
        <taxon>Lachnospiraceae</taxon>
        <taxon>Anaeromicropila</taxon>
    </lineage>
</organism>
<dbReference type="EMBL" id="AP024169">
    <property type="protein sequence ID" value="BCN30674.1"/>
    <property type="molecule type" value="Genomic_DNA"/>
</dbReference>
<dbReference type="GO" id="GO:0006355">
    <property type="term" value="P:regulation of DNA-templated transcription"/>
    <property type="evidence" value="ECO:0007669"/>
    <property type="project" value="InterPro"/>
</dbReference>
<reference evidence="1 2" key="1">
    <citation type="submission" date="2020-11" db="EMBL/GenBank/DDBJ databases">
        <title>Draft genome sequencing of a Lachnospiraceae strain isolated from anoxic soil subjected to BSD treatment.</title>
        <authorList>
            <person name="Uek A."/>
            <person name="Tonouchi A."/>
        </authorList>
    </citation>
    <scope>NUCLEOTIDE SEQUENCE [LARGE SCALE GENOMIC DNA]</scope>
    <source>
        <strain evidence="1 2">TB5</strain>
    </source>
</reference>
<proteinExistence type="predicted"/>
<dbReference type="PANTHER" id="PTHR36215">
    <property type="entry name" value="BLL4998 PROTEIN"/>
    <property type="match status" value="1"/>
</dbReference>